<evidence type="ECO:0000256" key="1">
    <source>
        <dbReference type="SAM" id="MobiDB-lite"/>
    </source>
</evidence>
<comment type="caution">
    <text evidence="3">The sequence shown here is derived from an EMBL/GenBank/DDBJ whole genome shotgun (WGS) entry which is preliminary data.</text>
</comment>
<dbReference type="Proteomes" id="UP001139682">
    <property type="component" value="Unassembled WGS sequence"/>
</dbReference>
<dbReference type="InterPro" id="IPR001036">
    <property type="entry name" value="Acrflvin-R"/>
</dbReference>
<dbReference type="SUPFAM" id="SSF82693">
    <property type="entry name" value="Multidrug efflux transporter AcrB pore domain, PN1, PN2, PC1 and PC2 subdomains"/>
    <property type="match status" value="1"/>
</dbReference>
<dbReference type="GO" id="GO:0042910">
    <property type="term" value="F:xenobiotic transmembrane transporter activity"/>
    <property type="evidence" value="ECO:0007669"/>
    <property type="project" value="TreeGrafter"/>
</dbReference>
<evidence type="ECO:0000313" key="3">
    <source>
        <dbReference type="EMBL" id="MCJ0976065.1"/>
    </source>
</evidence>
<organism evidence="3 4">
    <name type="scientific">Stutzerimonas marianensis</name>
    <dbReference type="NCBI Taxonomy" id="2929513"/>
    <lineage>
        <taxon>Bacteria</taxon>
        <taxon>Pseudomonadati</taxon>
        <taxon>Pseudomonadota</taxon>
        <taxon>Gammaproteobacteria</taxon>
        <taxon>Pseudomonadales</taxon>
        <taxon>Pseudomonadaceae</taxon>
        <taxon>Stutzerimonas</taxon>
    </lineage>
</organism>
<keyword evidence="2" id="KW-0812">Transmembrane</keyword>
<feature type="transmembrane region" description="Helical" evidence="2">
    <location>
        <begin position="18"/>
        <end position="36"/>
    </location>
</feature>
<dbReference type="GO" id="GO:0005886">
    <property type="term" value="C:plasma membrane"/>
    <property type="evidence" value="ECO:0007669"/>
    <property type="project" value="TreeGrafter"/>
</dbReference>
<dbReference type="EMBL" id="JALGRD010000067">
    <property type="protein sequence ID" value="MCJ0976065.1"/>
    <property type="molecule type" value="Genomic_DNA"/>
</dbReference>
<feature type="region of interest" description="Disordered" evidence="1">
    <location>
        <begin position="113"/>
        <end position="136"/>
    </location>
</feature>
<proteinExistence type="predicted"/>
<dbReference type="Gene3D" id="3.30.70.1430">
    <property type="entry name" value="Multidrug efflux transporter AcrB pore domain"/>
    <property type="match status" value="1"/>
</dbReference>
<gene>
    <name evidence="3" type="ORF">MST27_22275</name>
</gene>
<feature type="non-terminal residue" evidence="3">
    <location>
        <position position="1"/>
    </location>
</feature>
<keyword evidence="2" id="KW-0472">Membrane</keyword>
<reference evidence="3" key="1">
    <citation type="submission" date="2022-03" db="EMBL/GenBank/DDBJ databases">
        <title>Pseudomonas marianensis sp. nov., a marine bacterium isolated from deep-sea sediments of the Mariana Trench.</title>
        <authorList>
            <person name="Wei Y."/>
        </authorList>
    </citation>
    <scope>NUCLEOTIDE SEQUENCE</scope>
    <source>
        <strain evidence="3">PS1</strain>
    </source>
</reference>
<feature type="non-terminal residue" evidence="3">
    <location>
        <position position="136"/>
    </location>
</feature>
<name>A0A9X1W845_9GAMM</name>
<evidence type="ECO:0000313" key="4">
    <source>
        <dbReference type="Proteomes" id="UP001139682"/>
    </source>
</evidence>
<evidence type="ECO:0000256" key="2">
    <source>
        <dbReference type="SAM" id="Phobius"/>
    </source>
</evidence>
<keyword evidence="2" id="KW-1133">Transmembrane helix</keyword>
<dbReference type="Gene3D" id="1.20.1640.10">
    <property type="entry name" value="Multidrug efflux transporter AcrB transmembrane domain"/>
    <property type="match status" value="1"/>
</dbReference>
<dbReference type="PANTHER" id="PTHR32063">
    <property type="match status" value="1"/>
</dbReference>
<dbReference type="Pfam" id="PF00873">
    <property type="entry name" value="ACR_tran"/>
    <property type="match status" value="1"/>
</dbReference>
<sequence length="136" mass="14735">NAKRAYAPALDAVMANKPAVLTFAVVVVILSGLVGSRMGSEFVPSLNEGDFAIQALRVPATSLSQSVEMQQQLERKLMDEFPEIERIFARTGTAEVASDAMPPNISDGYVMLKPQEQWPDPGKSRNELLSEVQASA</sequence>
<dbReference type="AlphaFoldDB" id="A0A9X1W845"/>
<dbReference type="RefSeq" id="WP_243608020.1">
    <property type="nucleotide sequence ID" value="NZ_JALGRD010000067.1"/>
</dbReference>
<accession>A0A9X1W845</accession>
<protein>
    <submittedName>
        <fullName evidence="3">Efflux RND transporter permease subunit</fullName>
    </submittedName>
</protein>
<keyword evidence="4" id="KW-1185">Reference proteome</keyword>
<dbReference type="PANTHER" id="PTHR32063:SF24">
    <property type="entry name" value="CATION EFFLUX SYSTEM (ACRB_ACRD_ACRF FAMILY)"/>
    <property type="match status" value="1"/>
</dbReference>